<gene>
    <name evidence="1" type="ORF">CLV32_3580</name>
</gene>
<dbReference type="AlphaFoldDB" id="A0A4R6IF41"/>
<proteinExistence type="predicted"/>
<evidence type="ECO:0000313" key="2">
    <source>
        <dbReference type="Proteomes" id="UP000295499"/>
    </source>
</evidence>
<dbReference type="RefSeq" id="WP_133557857.1">
    <property type="nucleotide sequence ID" value="NZ_SNWM01000004.1"/>
</dbReference>
<comment type="caution">
    <text evidence="1">The sequence shown here is derived from an EMBL/GenBank/DDBJ whole genome shotgun (WGS) entry which is preliminary data.</text>
</comment>
<accession>A0A4R6IF41</accession>
<dbReference type="Proteomes" id="UP000295499">
    <property type="component" value="Unassembled WGS sequence"/>
</dbReference>
<protein>
    <submittedName>
        <fullName evidence="1">Uncharacterized protein</fullName>
    </submittedName>
</protein>
<sequence>MGTLLDIRDANVRRSVIGGKFILRFGKSRLDLFAMKLMQTKTGFFDDYVDPNQTQTGTTTGVTSLECFFDF</sequence>
<evidence type="ECO:0000313" key="1">
    <source>
        <dbReference type="EMBL" id="TDO20943.1"/>
    </source>
</evidence>
<reference evidence="1 2" key="1">
    <citation type="submission" date="2019-03" db="EMBL/GenBank/DDBJ databases">
        <title>Genomic Encyclopedia of Archaeal and Bacterial Type Strains, Phase II (KMG-II): from individual species to whole genera.</title>
        <authorList>
            <person name="Goeker M."/>
        </authorList>
    </citation>
    <scope>NUCLEOTIDE SEQUENCE [LARGE SCALE GENOMIC DNA]</scope>
    <source>
        <strain evidence="1 2">DSM 19034</strain>
    </source>
</reference>
<name>A0A4R6IF41_9SPHI</name>
<keyword evidence="2" id="KW-1185">Reference proteome</keyword>
<dbReference type="EMBL" id="SNWM01000004">
    <property type="protein sequence ID" value="TDO20943.1"/>
    <property type="molecule type" value="Genomic_DNA"/>
</dbReference>
<organism evidence="1 2">
    <name type="scientific">Pedobacter duraquae</name>
    <dbReference type="NCBI Taxonomy" id="425511"/>
    <lineage>
        <taxon>Bacteria</taxon>
        <taxon>Pseudomonadati</taxon>
        <taxon>Bacteroidota</taxon>
        <taxon>Sphingobacteriia</taxon>
        <taxon>Sphingobacteriales</taxon>
        <taxon>Sphingobacteriaceae</taxon>
        <taxon>Pedobacter</taxon>
    </lineage>
</organism>